<evidence type="ECO:0000313" key="2">
    <source>
        <dbReference type="Proteomes" id="UP001054837"/>
    </source>
</evidence>
<dbReference type="AlphaFoldDB" id="A0AAV4MU70"/>
<comment type="caution">
    <text evidence="1">The sequence shown here is derived from an EMBL/GenBank/DDBJ whole genome shotgun (WGS) entry which is preliminary data.</text>
</comment>
<reference evidence="1 2" key="1">
    <citation type="submission" date="2021-06" db="EMBL/GenBank/DDBJ databases">
        <title>Caerostris darwini draft genome.</title>
        <authorList>
            <person name="Kono N."/>
            <person name="Arakawa K."/>
        </authorList>
    </citation>
    <scope>NUCLEOTIDE SEQUENCE [LARGE SCALE GENOMIC DNA]</scope>
</reference>
<organism evidence="1 2">
    <name type="scientific">Caerostris darwini</name>
    <dbReference type="NCBI Taxonomy" id="1538125"/>
    <lineage>
        <taxon>Eukaryota</taxon>
        <taxon>Metazoa</taxon>
        <taxon>Ecdysozoa</taxon>
        <taxon>Arthropoda</taxon>
        <taxon>Chelicerata</taxon>
        <taxon>Arachnida</taxon>
        <taxon>Araneae</taxon>
        <taxon>Araneomorphae</taxon>
        <taxon>Entelegynae</taxon>
        <taxon>Araneoidea</taxon>
        <taxon>Araneidae</taxon>
        <taxon>Caerostris</taxon>
    </lineage>
</organism>
<name>A0AAV4MU70_9ARAC</name>
<gene>
    <name evidence="1" type="ORF">CDAR_235271</name>
</gene>
<keyword evidence="2" id="KW-1185">Reference proteome</keyword>
<evidence type="ECO:0000313" key="1">
    <source>
        <dbReference type="EMBL" id="GIX74444.1"/>
    </source>
</evidence>
<protein>
    <submittedName>
        <fullName evidence="1">Uncharacterized protein</fullName>
    </submittedName>
</protein>
<sequence>MVLTRVFDNYLPLGYNCAYRRKRPGMLSLLDLEELDGKVNHAICRQPAMLLEFEDDYESNSRKRKHKSGEVSSYEPIMKRKSNWSPRTTSCEYYWIDPIANN</sequence>
<accession>A0AAV4MU70</accession>
<proteinExistence type="predicted"/>
<dbReference type="Proteomes" id="UP001054837">
    <property type="component" value="Unassembled WGS sequence"/>
</dbReference>
<dbReference type="EMBL" id="BPLQ01000746">
    <property type="protein sequence ID" value="GIX74444.1"/>
    <property type="molecule type" value="Genomic_DNA"/>
</dbReference>